<feature type="compositionally biased region" description="Low complexity" evidence="9">
    <location>
        <begin position="271"/>
        <end position="280"/>
    </location>
</feature>
<evidence type="ECO:0000256" key="2">
    <source>
        <dbReference type="ARBA" id="ARBA00022723"/>
    </source>
</evidence>
<feature type="domain" description="GATA-type" evidence="10">
    <location>
        <begin position="549"/>
        <end position="578"/>
    </location>
</feature>
<dbReference type="Pfam" id="PF00320">
    <property type="entry name" value="GATA"/>
    <property type="match status" value="2"/>
</dbReference>
<dbReference type="GO" id="GO:0000978">
    <property type="term" value="F:RNA polymerase II cis-regulatory region sequence-specific DNA binding"/>
    <property type="evidence" value="ECO:0007669"/>
    <property type="project" value="TreeGrafter"/>
</dbReference>
<evidence type="ECO:0000256" key="4">
    <source>
        <dbReference type="ARBA" id="ARBA00022833"/>
    </source>
</evidence>
<keyword evidence="2" id="KW-0479">Metal-binding</keyword>
<proteinExistence type="predicted"/>
<evidence type="ECO:0000256" key="7">
    <source>
        <dbReference type="ARBA" id="ARBA00023242"/>
    </source>
</evidence>
<dbReference type="InterPro" id="IPR013860">
    <property type="entry name" value="AreA_GATA"/>
</dbReference>
<dbReference type="PROSITE" id="PS00344">
    <property type="entry name" value="GATA_ZN_FINGER_1"/>
    <property type="match status" value="1"/>
</dbReference>
<feature type="compositionally biased region" description="Low complexity" evidence="9">
    <location>
        <begin position="322"/>
        <end position="355"/>
    </location>
</feature>
<feature type="region of interest" description="Disordered" evidence="9">
    <location>
        <begin position="92"/>
        <end position="118"/>
    </location>
</feature>
<dbReference type="GO" id="GO:0008270">
    <property type="term" value="F:zinc ion binding"/>
    <property type="evidence" value="ECO:0007669"/>
    <property type="project" value="UniProtKB-KW"/>
</dbReference>
<keyword evidence="12" id="KW-1185">Reference proteome</keyword>
<dbReference type="STRING" id="4829.A0A168SY13"/>
<feature type="region of interest" description="Disordered" evidence="9">
    <location>
        <begin position="151"/>
        <end position="206"/>
    </location>
</feature>
<feature type="region of interest" description="Disordered" evidence="9">
    <location>
        <begin position="396"/>
        <end position="450"/>
    </location>
</feature>
<dbReference type="AlphaFoldDB" id="A0A168SY13"/>
<evidence type="ECO:0000259" key="10">
    <source>
        <dbReference type="PROSITE" id="PS50114"/>
    </source>
</evidence>
<dbReference type="GO" id="GO:0000122">
    <property type="term" value="P:negative regulation of transcription by RNA polymerase II"/>
    <property type="evidence" value="ECO:0007669"/>
    <property type="project" value="TreeGrafter"/>
</dbReference>
<feature type="compositionally biased region" description="Low complexity" evidence="9">
    <location>
        <begin position="151"/>
        <end position="195"/>
    </location>
</feature>
<reference evidence="11" key="1">
    <citation type="submission" date="2016-04" db="EMBL/GenBank/DDBJ databases">
        <authorList>
            <person name="Evans L.H."/>
            <person name="Alamgir A."/>
            <person name="Owens N."/>
            <person name="Weber N.D."/>
            <person name="Virtaneva K."/>
            <person name="Barbian K."/>
            <person name="Babar A."/>
            <person name="Rosenke K."/>
        </authorList>
    </citation>
    <scope>NUCLEOTIDE SEQUENCE [LARGE SCALE GENOMIC DNA]</scope>
    <source>
        <strain evidence="11">CBS 101.48</strain>
    </source>
</reference>
<organism evidence="11">
    <name type="scientific">Absidia glauca</name>
    <name type="common">Pin mould</name>
    <dbReference type="NCBI Taxonomy" id="4829"/>
    <lineage>
        <taxon>Eukaryota</taxon>
        <taxon>Fungi</taxon>
        <taxon>Fungi incertae sedis</taxon>
        <taxon>Mucoromycota</taxon>
        <taxon>Mucoromycotina</taxon>
        <taxon>Mucoromycetes</taxon>
        <taxon>Mucorales</taxon>
        <taxon>Cunninghamellaceae</taxon>
        <taxon>Absidia</taxon>
    </lineage>
</organism>
<feature type="compositionally biased region" description="Polar residues" evidence="9">
    <location>
        <begin position="104"/>
        <end position="113"/>
    </location>
</feature>
<dbReference type="CDD" id="cd00202">
    <property type="entry name" value="ZnF_GATA"/>
    <property type="match status" value="2"/>
</dbReference>
<evidence type="ECO:0000256" key="1">
    <source>
        <dbReference type="ARBA" id="ARBA00004123"/>
    </source>
</evidence>
<keyword evidence="4" id="KW-0862">Zinc</keyword>
<dbReference type="InterPro" id="IPR039355">
    <property type="entry name" value="Transcription_factor_GATA"/>
</dbReference>
<protein>
    <recommendedName>
        <fullName evidence="10">GATA-type domain-containing protein</fullName>
    </recommendedName>
</protein>
<comment type="subcellular location">
    <subcellularLocation>
        <location evidence="1">Nucleus</location>
    </subcellularLocation>
</comment>
<evidence type="ECO:0000256" key="3">
    <source>
        <dbReference type="ARBA" id="ARBA00022771"/>
    </source>
</evidence>
<dbReference type="OrthoDB" id="515401at2759"/>
<feature type="domain" description="GATA-type" evidence="10">
    <location>
        <begin position="591"/>
        <end position="617"/>
    </location>
</feature>
<dbReference type="InterPro" id="IPR013088">
    <property type="entry name" value="Znf_NHR/GATA"/>
</dbReference>
<dbReference type="GO" id="GO:0045944">
    <property type="term" value="P:positive regulation of transcription by RNA polymerase II"/>
    <property type="evidence" value="ECO:0007669"/>
    <property type="project" value="TreeGrafter"/>
</dbReference>
<evidence type="ECO:0000256" key="9">
    <source>
        <dbReference type="SAM" id="MobiDB-lite"/>
    </source>
</evidence>
<evidence type="ECO:0000256" key="8">
    <source>
        <dbReference type="PROSITE-ProRule" id="PRU00094"/>
    </source>
</evidence>
<dbReference type="PANTHER" id="PTHR10071:SF281">
    <property type="entry name" value="BOX A-BINDING FACTOR-RELATED"/>
    <property type="match status" value="1"/>
</dbReference>
<dbReference type="Pfam" id="PF08550">
    <property type="entry name" value="GATA_AreA"/>
    <property type="match status" value="1"/>
</dbReference>
<evidence type="ECO:0000256" key="5">
    <source>
        <dbReference type="ARBA" id="ARBA00023015"/>
    </source>
</evidence>
<feature type="compositionally biased region" description="Low complexity" evidence="9">
    <location>
        <begin position="423"/>
        <end position="450"/>
    </location>
</feature>
<dbReference type="InterPro" id="IPR000679">
    <property type="entry name" value="Znf_GATA"/>
</dbReference>
<sequence>MAPLVLKIKGNKSFSPFSNLDSEEDLSKTWRVCTKVKDSLENGSRLENLSWRLWFRQHALNEKSIGGPFQKLSKTTASQLDHHQGKLVPLKDKKIHSSPKKRNTAVSTTTAFTDNPGMHQSGFSRCAFDQQSLIPDDYNLIPTPTVLELQQQPISQPQQQQPGSYPSSSQSSPLADPLASSDPEQHQPSRPSQQLSPPPLIIDTSQGTSNFTLHRFTSDQASDQMVELKDIFDVFDGGFLQQAGTAQLLIDDSNWTSGAATPSVSAPHSGTPLTTTTTLPSLDSNSSNYCTPLSSPLAQHSYHQPIQQPPTATTQYSHNFPYHNQQPQYQSHYQPQYQDQNSNQQYSQQHSYPSPVNNYGMFMSVPSSPLFAPQQMPSDFDPPATTLETVYVANPYSVQPPSSTGSGDMKPVDSTPQHSTLHTPCLNTTLSTPPLSTSSSSSSTSAVTSTRIKNDEMCTTDDDTSTQTMTTAPSTQALMNNDQSYPLRHPQYHHQHVFPASAPTTPPLHTQPNPFDQVPRHTLNTAASSPVISSATPRILDVADAKPICTNCAATSTPLWRRSSEDDLLCNACGLYSRKDTKEEDAMQLICSNCSTTTTPLWRRDDEGAPLCNACGL</sequence>
<dbReference type="PROSITE" id="PS50114">
    <property type="entry name" value="GATA_ZN_FINGER_2"/>
    <property type="match status" value="2"/>
</dbReference>
<dbReference type="PRINTS" id="PR00619">
    <property type="entry name" value="GATAZNFINGER"/>
</dbReference>
<feature type="compositionally biased region" description="Polar residues" evidence="9">
    <location>
        <begin position="281"/>
        <end position="302"/>
    </location>
</feature>
<evidence type="ECO:0000313" key="11">
    <source>
        <dbReference type="EMBL" id="SAM09138.1"/>
    </source>
</evidence>
<name>A0A168SY13_ABSGL</name>
<keyword evidence="7" id="KW-0539">Nucleus</keyword>
<feature type="compositionally biased region" description="Polar residues" evidence="9">
    <location>
        <begin position="396"/>
        <end position="406"/>
    </location>
</feature>
<gene>
    <name evidence="11" type="primary">ABSGL_14812.1 scaffold 14966</name>
</gene>
<dbReference type="PANTHER" id="PTHR10071">
    <property type="entry name" value="TRANSCRIPTION FACTOR GATA FAMILY MEMBER"/>
    <property type="match status" value="1"/>
</dbReference>
<keyword evidence="5" id="KW-0805">Transcription regulation</keyword>
<dbReference type="Proteomes" id="UP000078561">
    <property type="component" value="Unassembled WGS sequence"/>
</dbReference>
<dbReference type="InParanoid" id="A0A168SY13"/>
<keyword evidence="3 8" id="KW-0863">Zinc-finger</keyword>
<dbReference type="SUPFAM" id="SSF57716">
    <property type="entry name" value="Glucocorticoid receptor-like (DNA-binding domain)"/>
    <property type="match status" value="2"/>
</dbReference>
<keyword evidence="6" id="KW-0804">Transcription</keyword>
<evidence type="ECO:0000256" key="6">
    <source>
        <dbReference type="ARBA" id="ARBA00023163"/>
    </source>
</evidence>
<dbReference type="Gene3D" id="3.30.50.10">
    <property type="entry name" value="Erythroid Transcription Factor GATA-1, subunit A"/>
    <property type="match status" value="2"/>
</dbReference>
<feature type="compositionally biased region" description="Low complexity" evidence="9">
    <location>
        <begin position="304"/>
        <end position="315"/>
    </location>
</feature>
<feature type="compositionally biased region" description="Basic residues" evidence="9">
    <location>
        <begin position="93"/>
        <end position="103"/>
    </location>
</feature>
<accession>A0A168SY13</accession>
<dbReference type="GO" id="GO:0000981">
    <property type="term" value="F:DNA-binding transcription factor activity, RNA polymerase II-specific"/>
    <property type="evidence" value="ECO:0007669"/>
    <property type="project" value="TreeGrafter"/>
</dbReference>
<evidence type="ECO:0000313" key="12">
    <source>
        <dbReference type="Proteomes" id="UP000078561"/>
    </source>
</evidence>
<dbReference type="SMART" id="SM00401">
    <property type="entry name" value="ZnF_GATA"/>
    <property type="match status" value="2"/>
</dbReference>
<dbReference type="EMBL" id="LT554985">
    <property type="protein sequence ID" value="SAM09138.1"/>
    <property type="molecule type" value="Genomic_DNA"/>
</dbReference>
<dbReference type="GO" id="GO:0005634">
    <property type="term" value="C:nucleus"/>
    <property type="evidence" value="ECO:0007669"/>
    <property type="project" value="UniProtKB-SubCell"/>
</dbReference>
<feature type="region of interest" description="Disordered" evidence="9">
    <location>
        <begin position="260"/>
        <end position="355"/>
    </location>
</feature>